<sequence length="58" mass="6344">MGMTWPQDTPPPPPAKARFHAQDFFASFLCGLFTFMGIAAIIGGIIAVFLFYVMGKMS</sequence>
<keyword evidence="1" id="KW-0472">Membrane</keyword>
<name>A0ABM9HA68_9BACT</name>
<keyword evidence="3" id="KW-1185">Reference proteome</keyword>
<dbReference type="Proteomes" id="UP001157733">
    <property type="component" value="Chromosome"/>
</dbReference>
<feature type="transmembrane region" description="Helical" evidence="1">
    <location>
        <begin position="24"/>
        <end position="53"/>
    </location>
</feature>
<accession>A0ABM9HA68</accession>
<reference evidence="2 3" key="1">
    <citation type="submission" date="2022-09" db="EMBL/GenBank/DDBJ databases">
        <authorList>
            <person name="Kop L."/>
        </authorList>
    </citation>
    <scope>NUCLEOTIDE SEQUENCE [LARGE SCALE GENOMIC DNA]</scope>
    <source>
        <strain evidence="2 3">347</strain>
    </source>
</reference>
<proteinExistence type="predicted"/>
<protein>
    <submittedName>
        <fullName evidence="2">Uncharacterized protein</fullName>
    </submittedName>
</protein>
<dbReference type="EMBL" id="OX336137">
    <property type="protein sequence ID" value="CAI2717023.1"/>
    <property type="molecule type" value="Genomic_DNA"/>
</dbReference>
<keyword evidence="1" id="KW-1133">Transmembrane helix</keyword>
<keyword evidence="1" id="KW-0812">Transmembrane</keyword>
<evidence type="ECO:0000256" key="1">
    <source>
        <dbReference type="SAM" id="Phobius"/>
    </source>
</evidence>
<gene>
    <name evidence="2" type="ORF">NSPWAT_0164</name>
</gene>
<organism evidence="2 3">
    <name type="scientific">Nitrospina watsonii</name>
    <dbReference type="NCBI Taxonomy" id="1323948"/>
    <lineage>
        <taxon>Bacteria</taxon>
        <taxon>Pseudomonadati</taxon>
        <taxon>Nitrospinota/Tectimicrobiota group</taxon>
        <taxon>Nitrospinota</taxon>
        <taxon>Nitrospinia</taxon>
        <taxon>Nitrospinales</taxon>
        <taxon>Nitrospinaceae</taxon>
        <taxon>Nitrospina</taxon>
    </lineage>
</organism>
<evidence type="ECO:0000313" key="3">
    <source>
        <dbReference type="Proteomes" id="UP001157733"/>
    </source>
</evidence>
<evidence type="ECO:0000313" key="2">
    <source>
        <dbReference type="EMBL" id="CAI2717023.1"/>
    </source>
</evidence>